<evidence type="ECO:0000313" key="2">
    <source>
        <dbReference type="Proteomes" id="UP001221142"/>
    </source>
</evidence>
<comment type="caution">
    <text evidence="1">The sequence shown here is derived from an EMBL/GenBank/DDBJ whole genome shotgun (WGS) entry which is preliminary data.</text>
</comment>
<evidence type="ECO:0000313" key="1">
    <source>
        <dbReference type="EMBL" id="KAJ7635203.1"/>
    </source>
</evidence>
<sequence length="368" mass="41084">MVSGEARAAGEGVRGVGIARKIARRFLVGSREAEMGGDGSRWCKWGAWVMNTPLEGPAPADSSFFRLRSWFILKERTQVADSDPIGKHDSWRDHGFGTGFLGQISSMGLGYDDLSSRGADSARETVWSRDYGNLAETDYLKFRKKLWRRRRWTWHPADSHGADGHLLTVVPHYFFQCVQPHIHDVFDIHPLIPIKLKFMTRVYNPNVSSASGAVGCQGYYTTSKHSFDKMPTRMYAQPPGAGVAKEDTFAAESTSLRPWVDVLYRPNYGGANVAQITEDHVVEDLLKRLSPIFSPPRGSESRHWNFSRLFLTRRGPLFGPFGAGGKAIEPAPASMGLDLTRNSMGLWEAPSQFREFPSAADEDCLKVE</sequence>
<organism evidence="1 2">
    <name type="scientific">Roridomyces roridus</name>
    <dbReference type="NCBI Taxonomy" id="1738132"/>
    <lineage>
        <taxon>Eukaryota</taxon>
        <taxon>Fungi</taxon>
        <taxon>Dikarya</taxon>
        <taxon>Basidiomycota</taxon>
        <taxon>Agaricomycotina</taxon>
        <taxon>Agaricomycetes</taxon>
        <taxon>Agaricomycetidae</taxon>
        <taxon>Agaricales</taxon>
        <taxon>Marasmiineae</taxon>
        <taxon>Mycenaceae</taxon>
        <taxon>Roridomyces</taxon>
    </lineage>
</organism>
<dbReference type="Proteomes" id="UP001221142">
    <property type="component" value="Unassembled WGS sequence"/>
</dbReference>
<keyword evidence="2" id="KW-1185">Reference proteome</keyword>
<accession>A0AAD7C026</accession>
<reference evidence="1" key="1">
    <citation type="submission" date="2023-03" db="EMBL/GenBank/DDBJ databases">
        <title>Massive genome expansion in bonnet fungi (Mycena s.s.) driven by repeated elements and novel gene families across ecological guilds.</title>
        <authorList>
            <consortium name="Lawrence Berkeley National Laboratory"/>
            <person name="Harder C.B."/>
            <person name="Miyauchi S."/>
            <person name="Viragh M."/>
            <person name="Kuo A."/>
            <person name="Thoen E."/>
            <person name="Andreopoulos B."/>
            <person name="Lu D."/>
            <person name="Skrede I."/>
            <person name="Drula E."/>
            <person name="Henrissat B."/>
            <person name="Morin E."/>
            <person name="Kohler A."/>
            <person name="Barry K."/>
            <person name="LaButti K."/>
            <person name="Morin E."/>
            <person name="Salamov A."/>
            <person name="Lipzen A."/>
            <person name="Mereny Z."/>
            <person name="Hegedus B."/>
            <person name="Baldrian P."/>
            <person name="Stursova M."/>
            <person name="Weitz H."/>
            <person name="Taylor A."/>
            <person name="Grigoriev I.V."/>
            <person name="Nagy L.G."/>
            <person name="Martin F."/>
            <person name="Kauserud H."/>
        </authorList>
    </citation>
    <scope>NUCLEOTIDE SEQUENCE</scope>
    <source>
        <strain evidence="1">9284</strain>
    </source>
</reference>
<dbReference type="AlphaFoldDB" id="A0AAD7C026"/>
<gene>
    <name evidence="1" type="ORF">FB45DRAFT_865751</name>
</gene>
<dbReference type="EMBL" id="JARKIF010000007">
    <property type="protein sequence ID" value="KAJ7635203.1"/>
    <property type="molecule type" value="Genomic_DNA"/>
</dbReference>
<name>A0AAD7C026_9AGAR</name>
<protein>
    <submittedName>
        <fullName evidence="1">Uncharacterized protein</fullName>
    </submittedName>
</protein>
<proteinExistence type="predicted"/>